<dbReference type="InterPro" id="IPR004519">
    <property type="entry name" value="RNAP_E/RPC8"/>
</dbReference>
<dbReference type="GO" id="GO:0003899">
    <property type="term" value="F:DNA-directed RNA polymerase activity"/>
    <property type="evidence" value="ECO:0007669"/>
    <property type="project" value="EnsemblFungi"/>
</dbReference>
<dbReference type="GO" id="GO:0042797">
    <property type="term" value="P:tRNA transcription by RNA polymerase III"/>
    <property type="evidence" value="ECO:0007669"/>
    <property type="project" value="EnsemblFungi"/>
</dbReference>
<evidence type="ECO:0000256" key="8">
    <source>
        <dbReference type="ARBA" id="ARBA00077605"/>
    </source>
</evidence>
<dbReference type="Gene3D" id="2.40.50.140">
    <property type="entry name" value="Nucleic acid-binding proteins"/>
    <property type="match status" value="1"/>
</dbReference>
<feature type="domain" description="RNA polymerase III subunit Rpc25" evidence="10">
    <location>
        <begin position="83"/>
        <end position="208"/>
    </location>
</feature>
<gene>
    <name evidence="11" type="ORF">LRAMOSA05905</name>
</gene>
<dbReference type="GO" id="GO:0003677">
    <property type="term" value="F:DNA binding"/>
    <property type="evidence" value="ECO:0007669"/>
    <property type="project" value="InterPro"/>
</dbReference>
<keyword evidence="5" id="KW-0539">Nucleus</keyword>
<dbReference type="SUPFAM" id="SSF50249">
    <property type="entry name" value="Nucleic acid-binding proteins"/>
    <property type="match status" value="1"/>
</dbReference>
<evidence type="ECO:0000256" key="1">
    <source>
        <dbReference type="ARBA" id="ARBA00004123"/>
    </source>
</evidence>
<dbReference type="InterPro" id="IPR005576">
    <property type="entry name" value="Rpb7-like_N"/>
</dbReference>
<dbReference type="Pfam" id="PF03876">
    <property type="entry name" value="SHS2_Rpb7-N"/>
    <property type="match status" value="1"/>
</dbReference>
<dbReference type="NCBIfam" id="TIGR00448">
    <property type="entry name" value="rpoE"/>
    <property type="match status" value="1"/>
</dbReference>
<evidence type="ECO:0000313" key="11">
    <source>
        <dbReference type="EMBL" id="CDS13731.1"/>
    </source>
</evidence>
<dbReference type="InterPro" id="IPR036898">
    <property type="entry name" value="RNA_pol_Rpb7-like_N_sf"/>
</dbReference>
<dbReference type="GO" id="GO:0000785">
    <property type="term" value="C:chromatin"/>
    <property type="evidence" value="ECO:0007669"/>
    <property type="project" value="EnsemblFungi"/>
</dbReference>
<evidence type="ECO:0000256" key="3">
    <source>
        <dbReference type="ARBA" id="ARBA00022478"/>
    </source>
</evidence>
<dbReference type="OrthoDB" id="10256606at2759"/>
<evidence type="ECO:0000256" key="7">
    <source>
        <dbReference type="ARBA" id="ARBA00073027"/>
    </source>
</evidence>
<evidence type="ECO:0000256" key="4">
    <source>
        <dbReference type="ARBA" id="ARBA00023163"/>
    </source>
</evidence>
<evidence type="ECO:0000259" key="10">
    <source>
        <dbReference type="Pfam" id="PF08292"/>
    </source>
</evidence>
<dbReference type="AlphaFoldDB" id="A0A077X1K5"/>
<dbReference type="InterPro" id="IPR013238">
    <property type="entry name" value="RNA_pol_III_Rbc25"/>
</dbReference>
<evidence type="ECO:0000256" key="2">
    <source>
        <dbReference type="ARBA" id="ARBA00009307"/>
    </source>
</evidence>
<comment type="subcellular location">
    <subcellularLocation>
        <location evidence="1">Nucleus</location>
    </subcellularLocation>
</comment>
<accession>A0A077X1K5</accession>
<dbReference type="GO" id="GO:0006386">
    <property type="term" value="P:termination of RNA polymerase III transcription"/>
    <property type="evidence" value="ECO:0007669"/>
    <property type="project" value="EnsemblFungi"/>
</dbReference>
<dbReference type="GO" id="GO:0006384">
    <property type="term" value="P:transcription initiation at RNA polymerase III promoter"/>
    <property type="evidence" value="ECO:0007669"/>
    <property type="project" value="EnsemblFungi"/>
</dbReference>
<protein>
    <recommendedName>
        <fullName evidence="6">DNA-directed RNA polymerase III subunit RPC8</fullName>
    </recommendedName>
    <alternativeName>
        <fullName evidence="7">DNA-directed RNA polymerase III subunit rpc8</fullName>
    </alternativeName>
    <alternativeName>
        <fullName evidence="8">RNA polymerase III subunit C25</fullName>
    </alternativeName>
</protein>
<feature type="domain" description="RNA polymerase Rpb7-like N-terminal" evidence="9">
    <location>
        <begin position="8"/>
        <end position="64"/>
    </location>
</feature>
<dbReference type="InterPro" id="IPR012340">
    <property type="entry name" value="NA-bd_OB-fold"/>
</dbReference>
<dbReference type="GO" id="GO:0005666">
    <property type="term" value="C:RNA polymerase III complex"/>
    <property type="evidence" value="ECO:0007669"/>
    <property type="project" value="EnsemblFungi"/>
</dbReference>
<reference evidence="11" key="1">
    <citation type="journal article" date="2014" name="Genome Announc.">
        <title>De novo whole-genome sequence and genome annotation of Lichtheimia ramosa.</title>
        <authorList>
            <person name="Linde J."/>
            <person name="Schwartze V."/>
            <person name="Binder U."/>
            <person name="Lass-Florl C."/>
            <person name="Voigt K."/>
            <person name="Horn F."/>
        </authorList>
    </citation>
    <scope>NUCLEOTIDE SEQUENCE</scope>
    <source>
        <strain evidence="11">JMRC FSU:6197</strain>
    </source>
</reference>
<evidence type="ECO:0000256" key="5">
    <source>
        <dbReference type="ARBA" id="ARBA00023242"/>
    </source>
</evidence>
<dbReference type="Gene3D" id="3.30.1490.120">
    <property type="entry name" value="RNA polymerase Rpb7-like, N-terminal domain"/>
    <property type="match status" value="1"/>
</dbReference>
<dbReference type="FunFam" id="3.30.1490.120:FF:000002">
    <property type="entry name" value="DNA-directed RNA polymerase III subunit RPC8"/>
    <property type="match status" value="1"/>
</dbReference>
<dbReference type="CDD" id="cd04330">
    <property type="entry name" value="RNAP_III_Rpc25_N"/>
    <property type="match status" value="1"/>
</dbReference>
<dbReference type="Pfam" id="PF08292">
    <property type="entry name" value="RNA_pol_Rbc25"/>
    <property type="match status" value="1"/>
</dbReference>
<organism evidence="11">
    <name type="scientific">Lichtheimia ramosa</name>
    <dbReference type="NCBI Taxonomy" id="688394"/>
    <lineage>
        <taxon>Eukaryota</taxon>
        <taxon>Fungi</taxon>
        <taxon>Fungi incertae sedis</taxon>
        <taxon>Mucoromycota</taxon>
        <taxon>Mucoromycotina</taxon>
        <taxon>Mucoromycetes</taxon>
        <taxon>Mucorales</taxon>
        <taxon>Lichtheimiaceae</taxon>
        <taxon>Lichtheimia</taxon>
    </lineage>
</organism>
<evidence type="ECO:0000259" key="9">
    <source>
        <dbReference type="Pfam" id="PF03876"/>
    </source>
</evidence>
<sequence length="210" mass="23039">MFLVAELEDTVKIEPKHFDKSDNEAITEVLNQKFANKVIPDVGLCVCVHDILEASPGAILHGDGCSYIKTKFRLVIFRPFVGEVITGRVKSCSSSGVRVTLGFFDDIHIPAPALQPGSEFDPAEQLWVWNYEGEKLYMDLDEPIRIRVLREVFTDKTPTPATAASTGRRQSAADASATADLQANSAKIPPYALTCTIQEDGLGLLSWWGA</sequence>
<name>A0A077X1K5_9FUNG</name>
<dbReference type="FunFam" id="2.40.50.140:FF:000221">
    <property type="entry name" value="DNA-directed RNA polymerase III subunit"/>
    <property type="match status" value="1"/>
</dbReference>
<dbReference type="EMBL" id="LK023385">
    <property type="protein sequence ID" value="CDS13731.1"/>
    <property type="molecule type" value="Genomic_DNA"/>
</dbReference>
<keyword evidence="4" id="KW-0804">Transcription</keyword>
<keyword evidence="3" id="KW-0240">DNA-directed RNA polymerase</keyword>
<comment type="similarity">
    <text evidence="2">Belongs to the eukaryotic RPB7/RPC8 RNA polymerase subunit family.</text>
</comment>
<dbReference type="SUPFAM" id="SSF88798">
    <property type="entry name" value="N-terminal, heterodimerisation domain of RBP7 (RpoE)"/>
    <property type="match status" value="1"/>
</dbReference>
<dbReference type="PANTHER" id="PTHR12709">
    <property type="entry name" value="DNA-DIRECTED RNA POLYMERASE II, III"/>
    <property type="match status" value="1"/>
</dbReference>
<proteinExistence type="inferred from homology"/>
<dbReference type="InterPro" id="IPR045113">
    <property type="entry name" value="Rpb7-like"/>
</dbReference>
<dbReference type="PANTHER" id="PTHR12709:SF1">
    <property type="entry name" value="DNA-DIRECTED RNA POLYMERASE III SUBUNIT RPC8"/>
    <property type="match status" value="1"/>
</dbReference>
<evidence type="ECO:0000256" key="6">
    <source>
        <dbReference type="ARBA" id="ARBA00072526"/>
    </source>
</evidence>